<protein>
    <recommendedName>
        <fullName evidence="2">Ig-like domain-containing protein</fullName>
    </recommendedName>
</protein>
<sequence length="609" mass="66709">MNEVDLVRRLDNYGNYGTSDSSNSTEHYARCNSSRYVKCVCSVPSEKQQAGRLTRCESHRRDNMERCTQCGVHQTCVQNRVLFQKCGSLQKTVRCCNARVHRTVAVASSTVNTVRYTTQCTPSGSLALKPSYDLSENSIPAKPIPPPPPPSLSVPSSASPLVQSSILPNPSSVLVHFPFLLNVSRPDEEVHSLSVNDEVHLLSVNDEEVHPLSVNTDHVVNYLFSAVPVTGVSLGSSIYKINPNTTRSVIVFLPSLIYTAISDGDLHCLKSFHSLYTRPSVSHSLTISSTSFLRPHARSSTTPRPPPAMRSTTPAASPAMQSTIYAPSLTIQSTTPAASPTIQSTTHVASPTLPSTKSTTSESTPTPVTPKLHTRAEPQHRGKRTSISSARLLEPSTCTPEGEVHIEASPARCLRSKWTSKRGSCHQRGGDVLTAAFTMLAVVFSTAYSYELKPTTTVSSVVLAGRTAKLPCELPLPPDRPTLILWYKDQATKPFYSFDARETATGHHKVHEDSQLGKRSRFRPQTFPYAFKARLGFLEVESISLADAGNYTCRVDFMTSQTMMSLLQLSVHEEVRSLKVFDAYENMVGEVAGPYELSSRVMLSCRAYG</sequence>
<dbReference type="InterPro" id="IPR003599">
    <property type="entry name" value="Ig_sub"/>
</dbReference>
<dbReference type="PANTHER" id="PTHR23278:SF19">
    <property type="entry name" value="OBSCURIN"/>
    <property type="match status" value="1"/>
</dbReference>
<feature type="compositionally biased region" description="Polar residues" evidence="1">
    <location>
        <begin position="310"/>
        <end position="319"/>
    </location>
</feature>
<dbReference type="PROSITE" id="PS50835">
    <property type="entry name" value="IG_LIKE"/>
    <property type="match status" value="1"/>
</dbReference>
<feature type="region of interest" description="Disordered" evidence="1">
    <location>
        <begin position="292"/>
        <end position="319"/>
    </location>
</feature>
<dbReference type="InterPro" id="IPR036179">
    <property type="entry name" value="Ig-like_dom_sf"/>
</dbReference>
<feature type="region of interest" description="Disordered" evidence="1">
    <location>
        <begin position="335"/>
        <end position="386"/>
    </location>
</feature>
<feature type="non-terminal residue" evidence="3">
    <location>
        <position position="609"/>
    </location>
</feature>
<evidence type="ECO:0000259" key="2">
    <source>
        <dbReference type="PROSITE" id="PS50835"/>
    </source>
</evidence>
<dbReference type="InterPro" id="IPR013783">
    <property type="entry name" value="Ig-like_fold"/>
</dbReference>
<gene>
    <name evidence="3" type="ORF">OTU49_011658</name>
</gene>
<evidence type="ECO:0000313" key="3">
    <source>
        <dbReference type="EMBL" id="KAK8751998.1"/>
    </source>
</evidence>
<feature type="domain" description="Ig-like" evidence="2">
    <location>
        <begin position="454"/>
        <end position="565"/>
    </location>
</feature>
<feature type="compositionally biased region" description="Pro residues" evidence="1">
    <location>
        <begin position="142"/>
        <end position="152"/>
    </location>
</feature>
<name>A0AAW0YJJ7_CHEQU</name>
<dbReference type="SMART" id="SM00409">
    <property type="entry name" value="IG"/>
    <property type="match status" value="1"/>
</dbReference>
<accession>A0AAW0YJJ7</accession>
<dbReference type="Proteomes" id="UP001445076">
    <property type="component" value="Unassembled WGS sequence"/>
</dbReference>
<dbReference type="AlphaFoldDB" id="A0AAW0YJJ7"/>
<feature type="compositionally biased region" description="Low complexity" evidence="1">
    <location>
        <begin position="350"/>
        <end position="370"/>
    </location>
</feature>
<dbReference type="InterPro" id="IPR013106">
    <property type="entry name" value="Ig_V-set"/>
</dbReference>
<comment type="caution">
    <text evidence="3">The sequence shown here is derived from an EMBL/GenBank/DDBJ whole genome shotgun (WGS) entry which is preliminary data.</text>
</comment>
<dbReference type="InterPro" id="IPR007110">
    <property type="entry name" value="Ig-like_dom"/>
</dbReference>
<proteinExistence type="predicted"/>
<keyword evidence="4" id="KW-1185">Reference proteome</keyword>
<dbReference type="Gene3D" id="2.60.40.10">
    <property type="entry name" value="Immunoglobulins"/>
    <property type="match status" value="1"/>
</dbReference>
<dbReference type="EMBL" id="JARKIK010000005">
    <property type="protein sequence ID" value="KAK8751998.1"/>
    <property type="molecule type" value="Genomic_DNA"/>
</dbReference>
<feature type="compositionally biased region" description="Polar residues" evidence="1">
    <location>
        <begin position="335"/>
        <end position="349"/>
    </location>
</feature>
<evidence type="ECO:0000256" key="1">
    <source>
        <dbReference type="SAM" id="MobiDB-lite"/>
    </source>
</evidence>
<evidence type="ECO:0000313" key="4">
    <source>
        <dbReference type="Proteomes" id="UP001445076"/>
    </source>
</evidence>
<reference evidence="3 4" key="1">
    <citation type="journal article" date="2024" name="BMC Genomics">
        <title>Genome assembly of redclaw crayfish (Cherax quadricarinatus) provides insights into its immune adaptation and hypoxia tolerance.</title>
        <authorList>
            <person name="Liu Z."/>
            <person name="Zheng J."/>
            <person name="Li H."/>
            <person name="Fang K."/>
            <person name="Wang S."/>
            <person name="He J."/>
            <person name="Zhou D."/>
            <person name="Weng S."/>
            <person name="Chi M."/>
            <person name="Gu Z."/>
            <person name="He J."/>
            <person name="Li F."/>
            <person name="Wang M."/>
        </authorList>
    </citation>
    <scope>NUCLEOTIDE SEQUENCE [LARGE SCALE GENOMIC DNA]</scope>
    <source>
        <strain evidence="3">ZL_2023a</strain>
    </source>
</reference>
<dbReference type="Pfam" id="PF07686">
    <property type="entry name" value="V-set"/>
    <property type="match status" value="1"/>
</dbReference>
<feature type="region of interest" description="Disordered" evidence="1">
    <location>
        <begin position="137"/>
        <end position="156"/>
    </location>
</feature>
<dbReference type="PANTHER" id="PTHR23278">
    <property type="entry name" value="SIDESTEP PROTEIN"/>
    <property type="match status" value="1"/>
</dbReference>
<organism evidence="3 4">
    <name type="scientific">Cherax quadricarinatus</name>
    <name type="common">Australian red claw crayfish</name>
    <dbReference type="NCBI Taxonomy" id="27406"/>
    <lineage>
        <taxon>Eukaryota</taxon>
        <taxon>Metazoa</taxon>
        <taxon>Ecdysozoa</taxon>
        <taxon>Arthropoda</taxon>
        <taxon>Crustacea</taxon>
        <taxon>Multicrustacea</taxon>
        <taxon>Malacostraca</taxon>
        <taxon>Eumalacostraca</taxon>
        <taxon>Eucarida</taxon>
        <taxon>Decapoda</taxon>
        <taxon>Pleocyemata</taxon>
        <taxon>Astacidea</taxon>
        <taxon>Parastacoidea</taxon>
        <taxon>Parastacidae</taxon>
        <taxon>Cherax</taxon>
    </lineage>
</organism>
<dbReference type="SUPFAM" id="SSF48726">
    <property type="entry name" value="Immunoglobulin"/>
    <property type="match status" value="1"/>
</dbReference>